<sequence length="335" mass="36408">CFSSKFFNGAVAVVPFQTNVKIAVKGRAAQQSIRVVFVCPRAQCSKDLFCNKGFCYASVAPDSIRNPHLLPPATFKSLKDFQELESDGFCRAAGQKCQLSLTTTNEAGKSVLILVRTALLICLSSSVSSDCHQSTRTVDLNYGTIAQIWQAPSNRIDCLGLISNNNTSDEFPASRQLKFGPSWLVLQLKQPMKIASIDIIQGTGVKAFGSLSLPLAIKFEDPCRTRLSVINNGTDWRPLIGHVASANQKPVAYMMLNSSTNALRWQAINITGAQPRLQLLSNETYIYCSSLAQSLSLTLGDKICFNVAEKRCDNGAASEIDCDIAALDGKVSRVN</sequence>
<proteinExistence type="predicted"/>
<accession>A0A1I8I804</accession>
<dbReference type="WBParaSite" id="maker-uti_cns_0007127-snap-gene-0.7-mRNA-1">
    <property type="protein sequence ID" value="maker-uti_cns_0007127-snap-gene-0.7-mRNA-1"/>
    <property type="gene ID" value="maker-uti_cns_0007127-snap-gene-0.7"/>
</dbReference>
<evidence type="ECO:0000313" key="1">
    <source>
        <dbReference type="Proteomes" id="UP000095280"/>
    </source>
</evidence>
<reference evidence="2 3" key="1">
    <citation type="submission" date="2016-11" db="UniProtKB">
        <authorList>
            <consortium name="WormBaseParasite"/>
        </authorList>
    </citation>
    <scope>IDENTIFICATION</scope>
</reference>
<keyword evidence="1" id="KW-1185">Reference proteome</keyword>
<protein>
    <submittedName>
        <fullName evidence="2 3">ASH domain-containing protein</fullName>
    </submittedName>
</protein>
<organism evidence="1 3">
    <name type="scientific">Macrostomum lignano</name>
    <dbReference type="NCBI Taxonomy" id="282301"/>
    <lineage>
        <taxon>Eukaryota</taxon>
        <taxon>Metazoa</taxon>
        <taxon>Spiralia</taxon>
        <taxon>Lophotrochozoa</taxon>
        <taxon>Platyhelminthes</taxon>
        <taxon>Rhabditophora</taxon>
        <taxon>Macrostomorpha</taxon>
        <taxon>Macrostomida</taxon>
        <taxon>Macrostomidae</taxon>
        <taxon>Macrostomum</taxon>
    </lineage>
</organism>
<evidence type="ECO:0000313" key="2">
    <source>
        <dbReference type="WBParaSite" id="maker-uti_cns_0007127-snap-gene-0.7-mRNA-1"/>
    </source>
</evidence>
<dbReference type="WBParaSite" id="maker-uti_cns_0010381-snap-gene-0.2-mRNA-1">
    <property type="protein sequence ID" value="maker-uti_cns_0010381-snap-gene-0.2-mRNA-1"/>
    <property type="gene ID" value="maker-uti_cns_0010381-snap-gene-0.2"/>
</dbReference>
<dbReference type="AlphaFoldDB" id="A0A1I8I804"/>
<dbReference type="Proteomes" id="UP000095280">
    <property type="component" value="Unplaced"/>
</dbReference>
<evidence type="ECO:0000313" key="3">
    <source>
        <dbReference type="WBParaSite" id="maker-uti_cns_0010381-snap-gene-0.2-mRNA-1"/>
    </source>
</evidence>
<name>A0A1I8I804_9PLAT</name>